<proteinExistence type="predicted"/>
<name>A0A843AHD3_METFO</name>
<organism evidence="1 2">
    <name type="scientific">Methanobacterium formicicum</name>
    <dbReference type="NCBI Taxonomy" id="2162"/>
    <lineage>
        <taxon>Archaea</taxon>
        <taxon>Methanobacteriati</taxon>
        <taxon>Methanobacteriota</taxon>
        <taxon>Methanomada group</taxon>
        <taxon>Methanobacteria</taxon>
        <taxon>Methanobacteriales</taxon>
        <taxon>Methanobacteriaceae</taxon>
        <taxon>Methanobacterium</taxon>
    </lineage>
</organism>
<accession>A0A843AHD3</accession>
<protein>
    <submittedName>
        <fullName evidence="1">Uncharacterized protein</fullName>
    </submittedName>
</protein>
<reference evidence="1" key="1">
    <citation type="submission" date="2020-10" db="EMBL/GenBank/DDBJ databases">
        <title>Dehalococcoides mccartyi of a TCE/Cr reducing biochatode.</title>
        <authorList>
            <person name="Matturro B."/>
        </authorList>
    </citation>
    <scope>NUCLEOTIDE SEQUENCE</scope>
    <source>
        <strain evidence="1">Bin2</strain>
    </source>
</reference>
<evidence type="ECO:0000313" key="1">
    <source>
        <dbReference type="EMBL" id="MBF4474557.1"/>
    </source>
</evidence>
<evidence type="ECO:0000313" key="2">
    <source>
        <dbReference type="Proteomes" id="UP000606900"/>
    </source>
</evidence>
<gene>
    <name evidence="1" type="ORF">ISP06_03670</name>
</gene>
<dbReference type="RefSeq" id="WP_276698586.1">
    <property type="nucleotide sequence ID" value="NZ_JADIIL010000014.1"/>
</dbReference>
<dbReference type="Proteomes" id="UP000606900">
    <property type="component" value="Unassembled WGS sequence"/>
</dbReference>
<sequence length="150" mass="17657">MKVIRFAEDFPKLKDDFFTTIRSYDKNLNCGAKYTVKTPTKEFEAFLVDESYEKLMDVPTDLLCHDTNTSSRDDALEKLREFYPYIRVTDDVKIFYFTRLKSPYPYPGWFWCDSCGIPFRPGIGDKMYMGFAGHKPKGKCRFCIAEEEEK</sequence>
<comment type="caution">
    <text evidence="1">The sequence shown here is derived from an EMBL/GenBank/DDBJ whole genome shotgun (WGS) entry which is preliminary data.</text>
</comment>
<dbReference type="AlphaFoldDB" id="A0A843AHD3"/>
<dbReference type="EMBL" id="JADIIL010000014">
    <property type="protein sequence ID" value="MBF4474557.1"/>
    <property type="molecule type" value="Genomic_DNA"/>
</dbReference>